<dbReference type="STRING" id="406818.XBJ1_3135"/>
<accession>D3V3M8</accession>
<proteinExistence type="predicted"/>
<gene>
    <name evidence="1" type="ordered locus">XBJ1_3135</name>
</gene>
<organism evidence="1 2">
    <name type="scientific">Xenorhabdus bovienii (strain SS-2004)</name>
    <name type="common">Xenorhabdus nematophila subsp. bovienii</name>
    <dbReference type="NCBI Taxonomy" id="406818"/>
    <lineage>
        <taxon>Bacteria</taxon>
        <taxon>Pseudomonadati</taxon>
        <taxon>Pseudomonadota</taxon>
        <taxon>Gammaproteobacteria</taxon>
        <taxon>Enterobacterales</taxon>
        <taxon>Morganellaceae</taxon>
        <taxon>Xenorhabdus</taxon>
    </lineage>
</organism>
<evidence type="ECO:0000313" key="2">
    <source>
        <dbReference type="Proteomes" id="UP000002045"/>
    </source>
</evidence>
<evidence type="ECO:0000313" key="1">
    <source>
        <dbReference type="EMBL" id="CBJ82257.1"/>
    </source>
</evidence>
<reference evidence="1" key="1">
    <citation type="journal article" date="2011" name="PLoS ONE">
        <title>The entomopathogenic bacterial endosymbionts xenorhabdus and photorhabdus: convergent lifestyles from divergent genomes.</title>
        <authorList>
            <person name="Chaston J.M."/>
            <person name="Suen G."/>
            <person name="Tucker S.L."/>
            <person name="Andersen A.W."/>
            <person name="Bhasin A."/>
            <person name="Bode E."/>
            <person name="Bode H.B."/>
            <person name="Brachmann A.O."/>
            <person name="Cowles C.E."/>
            <person name="Cowles K.N."/>
            <person name="Darby C."/>
            <person name="de Leon L."/>
            <person name="Drace K."/>
            <person name="Du Z."/>
            <person name="Givaudan A."/>
            <person name="Herbert Tran E.E."/>
            <person name="Jewell K.A."/>
            <person name="Knack J.J."/>
            <person name="Krasomil-Osterfeld K.C."/>
            <person name="Kukor R."/>
            <person name="Lanois A."/>
            <person name="Latreille P."/>
            <person name="Leimgruber N.K."/>
            <person name="Lipke C.M."/>
            <person name="Liu R."/>
            <person name="Lu X."/>
            <person name="Martens E.C."/>
            <person name="Marri P.R."/>
            <person name="Medigue C."/>
            <person name="Menard M.L."/>
            <person name="Miller N.M."/>
            <person name="Morales-Soto N."/>
            <person name="Norton S."/>
            <person name="Ogier J.C."/>
            <person name="Orchard S.S."/>
            <person name="Park D."/>
            <person name="Park Y."/>
            <person name="Qurollo B.A."/>
            <person name="Sugar D.R."/>
            <person name="Richards G.R."/>
            <person name="Rouy Z."/>
            <person name="Slominski B."/>
            <person name="Slominski K."/>
            <person name="Snyder H."/>
            <person name="Tjaden B.C."/>
            <person name="van der Hoeven R."/>
            <person name="Welch R.D."/>
            <person name="Wheeler C."/>
            <person name="Xiang B."/>
            <person name="Barbazuk B."/>
            <person name="Gaudriault S."/>
            <person name="Goodner B."/>
            <person name="Slater S.C."/>
            <person name="Forst S."/>
            <person name="Goldman B.S."/>
            <person name="Goodrich-Blair H."/>
        </authorList>
    </citation>
    <scope>NUCLEOTIDE SEQUENCE [LARGE SCALE GENOMIC DNA]</scope>
    <source>
        <strain evidence="1">SS-2004</strain>
    </source>
</reference>
<name>D3V3M8_XENBS</name>
<dbReference type="Proteomes" id="UP000002045">
    <property type="component" value="Chromosome"/>
</dbReference>
<dbReference type="HOGENOM" id="CLU_3224038_0_0_6"/>
<dbReference type="AlphaFoldDB" id="D3V3M8"/>
<sequence>MFLPLYLLTGYAKHTLKKTFICKYEKFHQQKCKKNKNNTTLMID</sequence>
<dbReference type="EMBL" id="FN667741">
    <property type="protein sequence ID" value="CBJ82257.1"/>
    <property type="molecule type" value="Genomic_DNA"/>
</dbReference>
<dbReference type="KEGG" id="xbo:XBJ1_3135"/>
<protein>
    <submittedName>
        <fullName evidence="1">Uncharacterized protein</fullName>
    </submittedName>
</protein>